<proteinExistence type="predicted"/>
<name>A0A0V1EZG9_TRIPS</name>
<gene>
    <name evidence="2" type="ORF">T4A_949</name>
</gene>
<comment type="caution">
    <text evidence="2">The sequence shown here is derived from an EMBL/GenBank/DDBJ whole genome shotgun (WGS) entry which is preliminary data.</text>
</comment>
<reference evidence="2 3" key="1">
    <citation type="submission" date="2015-01" db="EMBL/GenBank/DDBJ databases">
        <title>Evolution of Trichinella species and genotypes.</title>
        <authorList>
            <person name="Korhonen P.K."/>
            <person name="Edoardo P."/>
            <person name="Giuseppe L.R."/>
            <person name="Gasser R.B."/>
        </authorList>
    </citation>
    <scope>NUCLEOTIDE SEQUENCE [LARGE SCALE GENOMIC DNA]</scope>
    <source>
        <strain evidence="2">ISS13</strain>
    </source>
</reference>
<organism evidence="2 3">
    <name type="scientific">Trichinella pseudospiralis</name>
    <name type="common">Parasitic roundworm</name>
    <dbReference type="NCBI Taxonomy" id="6337"/>
    <lineage>
        <taxon>Eukaryota</taxon>
        <taxon>Metazoa</taxon>
        <taxon>Ecdysozoa</taxon>
        <taxon>Nematoda</taxon>
        <taxon>Enoplea</taxon>
        <taxon>Dorylaimia</taxon>
        <taxon>Trichinellida</taxon>
        <taxon>Trichinellidae</taxon>
        <taxon>Trichinella</taxon>
    </lineage>
</organism>
<evidence type="ECO:0000256" key="1">
    <source>
        <dbReference type="SAM" id="MobiDB-lite"/>
    </source>
</evidence>
<evidence type="ECO:0000313" key="3">
    <source>
        <dbReference type="Proteomes" id="UP000054632"/>
    </source>
</evidence>
<dbReference type="AlphaFoldDB" id="A0A0V1EZG9"/>
<feature type="region of interest" description="Disordered" evidence="1">
    <location>
        <begin position="13"/>
        <end position="33"/>
    </location>
</feature>
<evidence type="ECO:0000313" key="2">
    <source>
        <dbReference type="EMBL" id="KRY79245.1"/>
    </source>
</evidence>
<dbReference type="EMBL" id="JYDR01000002">
    <property type="protein sequence ID" value="KRY79245.1"/>
    <property type="molecule type" value="Genomic_DNA"/>
</dbReference>
<dbReference type="Proteomes" id="UP000054632">
    <property type="component" value="Unassembled WGS sequence"/>
</dbReference>
<accession>A0A0V1EZG9</accession>
<sequence length="84" mass="9685">MKTPVVYPSCPRPLVNGSVDNNSQQYKKDKEQSEPSIKVRCERVVGLRQLRSHDSSTDGKLGNWCRYVWKRRTCVSRLAQFNTA</sequence>
<protein>
    <submittedName>
        <fullName evidence="2">Uncharacterized protein</fullName>
    </submittedName>
</protein>